<dbReference type="Gene3D" id="1.25.40.180">
    <property type="match status" value="1"/>
</dbReference>
<dbReference type="AlphaFoldDB" id="A0A1B0D4V0"/>
<dbReference type="Pfam" id="PF02847">
    <property type="entry name" value="MA3"/>
    <property type="match status" value="1"/>
</dbReference>
<keyword evidence="3" id="KW-0539">Nucleus</keyword>
<comment type="similarity">
    <text evidence="2">Belongs to the CWC22 family.</text>
</comment>
<feature type="region of interest" description="Disordered" evidence="4">
    <location>
        <begin position="108"/>
        <end position="128"/>
    </location>
</feature>
<feature type="region of interest" description="Disordered" evidence="4">
    <location>
        <begin position="1"/>
        <end position="91"/>
    </location>
</feature>
<comment type="subcellular location">
    <subcellularLocation>
        <location evidence="1">Nucleus</location>
        <location evidence="1">Nucleolus</location>
    </subcellularLocation>
</comment>
<dbReference type="PANTHER" id="PTHR18034:SF4">
    <property type="entry name" value="NUCLEOLAR MIF4G DOMAIN-CONTAINING PROTEIN 1"/>
    <property type="match status" value="1"/>
</dbReference>
<reference evidence="5" key="1">
    <citation type="submission" date="2022-08" db="UniProtKB">
        <authorList>
            <consortium name="EnsemblMetazoa"/>
        </authorList>
    </citation>
    <scope>IDENTIFICATION</scope>
    <source>
        <strain evidence="5">Israel</strain>
    </source>
</reference>
<evidence type="ECO:0000256" key="3">
    <source>
        <dbReference type="ARBA" id="ARBA00023242"/>
    </source>
</evidence>
<dbReference type="PROSITE" id="PS51366">
    <property type="entry name" value="MI"/>
    <property type="match status" value="1"/>
</dbReference>
<feature type="compositionally biased region" description="Basic and acidic residues" evidence="4">
    <location>
        <begin position="32"/>
        <end position="49"/>
    </location>
</feature>
<feature type="compositionally biased region" description="Acidic residues" evidence="4">
    <location>
        <begin position="226"/>
        <end position="256"/>
    </location>
</feature>
<feature type="compositionally biased region" description="Basic and acidic residues" evidence="4">
    <location>
        <begin position="119"/>
        <end position="128"/>
    </location>
</feature>
<dbReference type="InterPro" id="IPR016024">
    <property type="entry name" value="ARM-type_fold"/>
</dbReference>
<dbReference type="InterPro" id="IPR003891">
    <property type="entry name" value="Initiation_fac_eIF4g_MI"/>
</dbReference>
<dbReference type="EnsemblMetazoa" id="PPAI002508-RA">
    <property type="protein sequence ID" value="PPAI002508-PA"/>
    <property type="gene ID" value="PPAI002508"/>
</dbReference>
<feature type="compositionally biased region" description="Basic and acidic residues" evidence="4">
    <location>
        <begin position="204"/>
        <end position="222"/>
    </location>
</feature>
<evidence type="ECO:0000313" key="5">
    <source>
        <dbReference type="EnsemblMetazoa" id="PPAI002508-PA"/>
    </source>
</evidence>
<dbReference type="SMART" id="SM00543">
    <property type="entry name" value="MIF4G"/>
    <property type="match status" value="1"/>
</dbReference>
<feature type="compositionally biased region" description="Basic and acidic residues" evidence="4">
    <location>
        <begin position="343"/>
        <end position="355"/>
    </location>
</feature>
<dbReference type="SUPFAM" id="SSF48371">
    <property type="entry name" value="ARM repeat"/>
    <property type="match status" value="1"/>
</dbReference>
<protein>
    <submittedName>
        <fullName evidence="5">Uncharacterized protein</fullName>
    </submittedName>
</protein>
<dbReference type="GO" id="GO:0005730">
    <property type="term" value="C:nucleolus"/>
    <property type="evidence" value="ECO:0007669"/>
    <property type="project" value="UniProtKB-SubCell"/>
</dbReference>
<dbReference type="EMBL" id="AJVK01011622">
    <property type="status" value="NOT_ANNOTATED_CDS"/>
    <property type="molecule type" value="Genomic_DNA"/>
</dbReference>
<evidence type="ECO:0000256" key="2">
    <source>
        <dbReference type="ARBA" id="ARBA00006856"/>
    </source>
</evidence>
<dbReference type="SMART" id="SM00544">
    <property type="entry name" value="MA3"/>
    <property type="match status" value="1"/>
</dbReference>
<feature type="compositionally biased region" description="Acidic residues" evidence="4">
    <location>
        <begin position="61"/>
        <end position="73"/>
    </location>
</feature>
<evidence type="ECO:0000313" key="6">
    <source>
        <dbReference type="Proteomes" id="UP000092462"/>
    </source>
</evidence>
<organism evidence="5 6">
    <name type="scientific">Phlebotomus papatasi</name>
    <name type="common">Sandfly</name>
    <dbReference type="NCBI Taxonomy" id="29031"/>
    <lineage>
        <taxon>Eukaryota</taxon>
        <taxon>Metazoa</taxon>
        <taxon>Ecdysozoa</taxon>
        <taxon>Arthropoda</taxon>
        <taxon>Hexapoda</taxon>
        <taxon>Insecta</taxon>
        <taxon>Pterygota</taxon>
        <taxon>Neoptera</taxon>
        <taxon>Endopterygota</taxon>
        <taxon>Diptera</taxon>
        <taxon>Nematocera</taxon>
        <taxon>Psychodoidea</taxon>
        <taxon>Psychodidae</taxon>
        <taxon>Phlebotomus</taxon>
        <taxon>Phlebotomus</taxon>
    </lineage>
</organism>
<dbReference type="InterPro" id="IPR003890">
    <property type="entry name" value="MIF4G-like_typ-3"/>
</dbReference>
<feature type="region of interest" description="Disordered" evidence="4">
    <location>
        <begin position="179"/>
        <end position="355"/>
    </location>
</feature>
<dbReference type="GO" id="GO:0042274">
    <property type="term" value="P:ribosomal small subunit biogenesis"/>
    <property type="evidence" value="ECO:0007669"/>
    <property type="project" value="TreeGrafter"/>
</dbReference>
<dbReference type="Proteomes" id="UP000092462">
    <property type="component" value="Unassembled WGS sequence"/>
</dbReference>
<dbReference type="FunFam" id="1.25.40.180:FF:000032">
    <property type="entry name" value="Nucleolar MIF4G domain-containing protein 1"/>
    <property type="match status" value="1"/>
</dbReference>
<accession>A0A1B0D4V0</accession>
<dbReference type="Pfam" id="PF02854">
    <property type="entry name" value="MIF4G"/>
    <property type="match status" value="1"/>
</dbReference>
<evidence type="ECO:0000256" key="1">
    <source>
        <dbReference type="ARBA" id="ARBA00004604"/>
    </source>
</evidence>
<name>A0A1B0D4V0_PHLPP</name>
<dbReference type="VEuPathDB" id="VectorBase:PPAI002508"/>
<feature type="compositionally biased region" description="Basic residues" evidence="4">
    <location>
        <begin position="8"/>
        <end position="31"/>
    </location>
</feature>
<feature type="compositionally biased region" description="Acidic residues" evidence="4">
    <location>
        <begin position="271"/>
        <end position="311"/>
    </location>
</feature>
<keyword evidence="6" id="KW-1185">Reference proteome</keyword>
<dbReference type="PANTHER" id="PTHR18034">
    <property type="entry name" value="CELL CYCLE CONTROL PROTEIN CWF22-RELATED"/>
    <property type="match status" value="1"/>
</dbReference>
<feature type="compositionally biased region" description="Basic and acidic residues" evidence="4">
    <location>
        <begin position="257"/>
        <end position="270"/>
    </location>
</feature>
<evidence type="ECO:0000256" key="4">
    <source>
        <dbReference type="SAM" id="MobiDB-lite"/>
    </source>
</evidence>
<dbReference type="GO" id="GO:0003723">
    <property type="term" value="F:RNA binding"/>
    <property type="evidence" value="ECO:0007669"/>
    <property type="project" value="InterPro"/>
</dbReference>
<sequence>MGKTKSQEKKKRPPTRKELRKQKRQQKKRVKHEFFSKKKKLPELKGEKKVSRKKAPQAEPDMSDEEIPSDDEIVSSPEPSSSGGKPTIIENPMDRFIKAAEKKNKLVKEITSGSRKRRIEQLKAENEKEDRLIRQLEKKLKIDKKKSDRTVPKCFDDGFDYILELCLPENIDKMYKAAKEADDLDDENTSSLTNGKSMKKSKKKVSEDVKESRLKEAEKKYFGSDSELESIDSESSEGEDPEGNEYSDSDSDSENDQESHKYVRAPKYESNESENESSDAEDSVADGESESDKEEAPEDSEGASDEEENWEDIYGRKRNREGKVVNETATNGKYIPPQLRAKKSSDLSESPEKQEKLQRLQKQLKGWLNRLTETNLQKIAKDTEDLYMKNSRHDMNHTICSLILESIITPIAAAERMILEHSLFIAVLHANVGSEVGAHFLEALVERFDTKLNQIESYDVENKELDNVVVFLCHLYTFRICQHSLIFELLKRLSIQLSEKCVECILVIFRSVGFALRKDDPAALKDFIGEIREKADTLPDALKDNTRMQFMLDILVAVKNNNMLKIPNYDPSLAEHLRKVLKGILKNGKYVTTLNITLDDLLNTDQRGKWWIVGSAWTGRQSEDQGTSSRKKVQQFSDEVLELANTHRMNTEDKRNVFCTLMTATDQTDAFNQLIELSIKDLRVIASILIYSCICESVYNAFYAVVAEKLCFFDRKYRLAIQFAAWDKIKILGKHTDAQIENFSRFIAHLIEEGAQPLSILKVIDYGEIERPTVKFVRRILLSILLKDDYTCKKVFDKISPSAQLNQFKTNLKLFLNHFLLKKANKLDLPEDQLEMVKKRIAIAEDSLSAGSRVLL</sequence>
<dbReference type="VEuPathDB" id="VectorBase:PPAPM1_010532"/>
<dbReference type="InterPro" id="IPR050781">
    <property type="entry name" value="CWC22_splicing_factor"/>
</dbReference>
<proteinExistence type="inferred from homology"/>
<dbReference type="EMBL" id="AJVK01011623">
    <property type="status" value="NOT_ANNOTATED_CDS"/>
    <property type="molecule type" value="Genomic_DNA"/>
</dbReference>